<protein>
    <submittedName>
        <fullName evidence="2">Prophage protein</fullName>
    </submittedName>
</protein>
<feature type="region of interest" description="Disordered" evidence="1">
    <location>
        <begin position="123"/>
        <end position="162"/>
    </location>
</feature>
<evidence type="ECO:0000313" key="2">
    <source>
        <dbReference type="EMBL" id="KGH43432.1"/>
    </source>
</evidence>
<dbReference type="AlphaFoldDB" id="A0AAW3FPT0"/>
<feature type="compositionally biased region" description="Low complexity" evidence="1">
    <location>
        <begin position="133"/>
        <end position="150"/>
    </location>
</feature>
<proteinExistence type="predicted"/>
<reference evidence="2 3" key="1">
    <citation type="journal article" date="2014" name="Genome Announc.">
        <title>Draft Genome Sequence of Lactobacillus plantarum CMPG5300, a Human Vaginal Isolate.</title>
        <authorList>
            <person name="Malik S."/>
            <person name="Siezen R.J."/>
            <person name="Renckens B."/>
            <person name="Vaneechoutte M."/>
            <person name="Vanderleyden J."/>
            <person name="Lebeer S."/>
        </authorList>
    </citation>
    <scope>NUCLEOTIDE SEQUENCE [LARGE SCALE GENOMIC DNA]</scope>
    <source>
        <strain evidence="2 3">CMPG5300</strain>
    </source>
</reference>
<gene>
    <name evidence="2" type="ORF">CMPG5300_0924</name>
</gene>
<name>A0AAW3FPT0_LACPN</name>
<accession>A0AAW3FPT0</accession>
<evidence type="ECO:0000256" key="1">
    <source>
        <dbReference type="SAM" id="MobiDB-lite"/>
    </source>
</evidence>
<dbReference type="Proteomes" id="UP000029801">
    <property type="component" value="Chromosome"/>
</dbReference>
<organism evidence="2 3">
    <name type="scientific">Lactiplantibacillus plantarum CMPG5300</name>
    <dbReference type="NCBI Taxonomy" id="1304889"/>
    <lineage>
        <taxon>Bacteria</taxon>
        <taxon>Bacillati</taxon>
        <taxon>Bacillota</taxon>
        <taxon>Bacilli</taxon>
        <taxon>Lactobacillales</taxon>
        <taxon>Lactobacillaceae</taxon>
        <taxon>Lactiplantibacillus</taxon>
    </lineage>
</organism>
<evidence type="ECO:0000313" key="3">
    <source>
        <dbReference type="Proteomes" id="UP000029801"/>
    </source>
</evidence>
<dbReference type="EMBL" id="AXZV01000005">
    <property type="protein sequence ID" value="KGH43432.1"/>
    <property type="molecule type" value="Genomic_DNA"/>
</dbReference>
<dbReference type="RefSeq" id="WP_225871437.1">
    <property type="nucleotide sequence ID" value="NZ_CM002918.1"/>
</dbReference>
<comment type="caution">
    <text evidence="2">The sequence shown here is derived from an EMBL/GenBank/DDBJ whole genome shotgun (WGS) entry which is preliminary data.</text>
</comment>
<sequence length="259" mass="30243">MRSLLIDEPPLQVLPSLAISLDSADKALILQQIHYWLNRSNNVRDGFRWIYNSAAKWHEQFPWLSEKTIQRYLKDLEKRGLLITGNYNKAKFDRTKWYRIDYDALDNLGSALGLTVPTIGTERPNGMGLAVPTNTNRLPETTTETTNNKRPNSKTEYGPDDPPYKVAVHLLTRIKQRQPDFKEPNLQKWANDIRLAHERDHRDYEKLDWLVDWSQDNSFWQANILSAGKLRKQYDALMGQVKRDHPTNVAPQTREDWFG</sequence>